<accession>A0AA35CNZ6</accession>
<dbReference type="InterPro" id="IPR036280">
    <property type="entry name" value="Multihaem_cyt_sf"/>
</dbReference>
<dbReference type="Gene3D" id="3.90.10.10">
    <property type="entry name" value="Cytochrome C3"/>
    <property type="match status" value="1"/>
</dbReference>
<dbReference type="SUPFAM" id="SSF48695">
    <property type="entry name" value="Multiheme cytochromes"/>
    <property type="match status" value="1"/>
</dbReference>
<protein>
    <submittedName>
        <fullName evidence="2">Uncharacterized protein</fullName>
    </submittedName>
</protein>
<dbReference type="EMBL" id="AP025628">
    <property type="protein sequence ID" value="BDG62033.1"/>
    <property type="molecule type" value="Genomic_DNA"/>
</dbReference>
<dbReference type="Proteomes" id="UP001163687">
    <property type="component" value="Chromosome"/>
</dbReference>
<gene>
    <name evidence="2" type="ORF">caldi_31230</name>
</gene>
<organism evidence="2 3">
    <name type="scientific">Caldinitratiruptor microaerophilus</name>
    <dbReference type="NCBI Taxonomy" id="671077"/>
    <lineage>
        <taxon>Bacteria</taxon>
        <taxon>Bacillati</taxon>
        <taxon>Bacillota</taxon>
        <taxon>Clostridia</taxon>
        <taxon>Eubacteriales</taxon>
        <taxon>Symbiobacteriaceae</taxon>
        <taxon>Caldinitratiruptor</taxon>
    </lineage>
</organism>
<dbReference type="AlphaFoldDB" id="A0AA35CNZ6"/>
<feature type="chain" id="PRO_5041369530" evidence="1">
    <location>
        <begin position="37"/>
        <end position="246"/>
    </location>
</feature>
<dbReference type="RefSeq" id="WP_264842642.1">
    <property type="nucleotide sequence ID" value="NZ_AP025628.1"/>
</dbReference>
<evidence type="ECO:0000313" key="2">
    <source>
        <dbReference type="EMBL" id="BDG62033.1"/>
    </source>
</evidence>
<keyword evidence="1" id="KW-0732">Signal</keyword>
<feature type="signal peptide" evidence="1">
    <location>
        <begin position="1"/>
        <end position="36"/>
    </location>
</feature>
<dbReference type="KEGG" id="cmic:caldi_31230"/>
<sequence>MAVRSPNRGASRPWAVRALLACGVWFLFFWWPAAQAAGAPGPIADPASPTGIDSCLACHGTGAQEGLAARRSGRVDEARYRESVHGILPCVRCHEEVTPRHESEPLAPLDLPAGRARRARLSSTCTKCHTGIYAESYAYSFHGTAVRMGDLRAATCADCHGVHDVLRPEDPRSAAAPANLTATCGQSGCHAGAPPGFADGREHILPQQPQGGVVYWVWKFFMALILFDVLKDGPIVMFELLRRVTG</sequence>
<keyword evidence="3" id="KW-1185">Reference proteome</keyword>
<name>A0AA35CNZ6_9FIRM</name>
<evidence type="ECO:0000313" key="3">
    <source>
        <dbReference type="Proteomes" id="UP001163687"/>
    </source>
</evidence>
<evidence type="ECO:0000256" key="1">
    <source>
        <dbReference type="SAM" id="SignalP"/>
    </source>
</evidence>
<reference evidence="2" key="1">
    <citation type="submission" date="2022-03" db="EMBL/GenBank/DDBJ databases">
        <title>Complete genome sequence of Caldinitratiruptor microaerophilus.</title>
        <authorList>
            <person name="Mukaiyama R."/>
            <person name="Nishiyama T."/>
            <person name="Ueda K."/>
        </authorList>
    </citation>
    <scope>NUCLEOTIDE SEQUENCE</scope>
    <source>
        <strain evidence="2">JCM 16183</strain>
    </source>
</reference>
<proteinExistence type="predicted"/>